<dbReference type="Pfam" id="PF03186">
    <property type="entry name" value="CobD_Cbib"/>
    <property type="match status" value="1"/>
</dbReference>
<keyword evidence="7 9" id="KW-1133">Transmembrane helix</keyword>
<dbReference type="AlphaFoldDB" id="A0A1E3GTR3"/>
<comment type="pathway">
    <text evidence="2 9">Cofactor biosynthesis; adenosylcobalamin biosynthesis.</text>
</comment>
<feature type="transmembrane region" description="Helical" evidence="9">
    <location>
        <begin position="76"/>
        <end position="96"/>
    </location>
</feature>
<evidence type="ECO:0000256" key="3">
    <source>
        <dbReference type="ARBA" id="ARBA00006263"/>
    </source>
</evidence>
<evidence type="ECO:0000313" key="11">
    <source>
        <dbReference type="Proteomes" id="UP000094379"/>
    </source>
</evidence>
<dbReference type="EMBL" id="MCRI01000014">
    <property type="protein sequence ID" value="ODN66761.1"/>
    <property type="molecule type" value="Genomic_DNA"/>
</dbReference>
<dbReference type="UniPathway" id="UPA00148"/>
<dbReference type="RefSeq" id="WP_069296047.1">
    <property type="nucleotide sequence ID" value="NZ_MCRI01000014.1"/>
</dbReference>
<comment type="function">
    <text evidence="9">Converts cobyric acid to cobinamide by the addition of aminopropanol on the F carboxylic group.</text>
</comment>
<dbReference type="PANTHER" id="PTHR34308:SF1">
    <property type="entry name" value="COBALAMIN BIOSYNTHESIS PROTEIN CBIB"/>
    <property type="match status" value="1"/>
</dbReference>
<dbReference type="HAMAP" id="MF_00024">
    <property type="entry name" value="CobD_CbiB"/>
    <property type="match status" value="1"/>
</dbReference>
<evidence type="ECO:0000256" key="6">
    <source>
        <dbReference type="ARBA" id="ARBA00022692"/>
    </source>
</evidence>
<dbReference type="GO" id="GO:0009236">
    <property type="term" value="P:cobalamin biosynthetic process"/>
    <property type="evidence" value="ECO:0007669"/>
    <property type="project" value="UniProtKB-UniRule"/>
</dbReference>
<reference evidence="10 11" key="1">
    <citation type="submission" date="2016-07" db="EMBL/GenBank/DDBJ databases">
        <title>Draft Genome Sequence of Methylophaga muralis Bur 1.</title>
        <authorList>
            <person name="Vasilenko O.V."/>
            <person name="Doronina N.V."/>
            <person name="Shmareva M.N."/>
            <person name="Tarlachkov S.V."/>
            <person name="Mustakhimov I."/>
            <person name="Trotsenko Y.A."/>
        </authorList>
    </citation>
    <scope>NUCLEOTIDE SEQUENCE [LARGE SCALE GENOMIC DNA]</scope>
    <source>
        <strain evidence="10 11">Bur 1</strain>
    </source>
</reference>
<dbReference type="STRING" id="291169.A9E74_01588"/>
<comment type="caution">
    <text evidence="10">The sequence shown here is derived from an EMBL/GenBank/DDBJ whole genome shotgun (WGS) entry which is preliminary data.</text>
</comment>
<evidence type="ECO:0000256" key="8">
    <source>
        <dbReference type="ARBA" id="ARBA00023136"/>
    </source>
</evidence>
<dbReference type="PANTHER" id="PTHR34308">
    <property type="entry name" value="COBALAMIN BIOSYNTHESIS PROTEIN CBIB"/>
    <property type="match status" value="1"/>
</dbReference>
<comment type="similarity">
    <text evidence="3 9">Belongs to the CobD/CbiB family.</text>
</comment>
<evidence type="ECO:0000313" key="10">
    <source>
        <dbReference type="EMBL" id="ODN66761.1"/>
    </source>
</evidence>
<evidence type="ECO:0000256" key="1">
    <source>
        <dbReference type="ARBA" id="ARBA00004651"/>
    </source>
</evidence>
<sequence>MTFIIMLSALIIDWFAGEPKRLHPLVGFGTLVNKIEARLNHSHHHRFLQFFAGMLALVICIVPITVITYLLSQIPLWGSLFSVVLLTLCLGHRSLFDHARPILHAMQQGDIEHARTLTSRIVSRDKEHIDVNKATIESVLENGNDAVFGTLFWFAIGGAAGAVAYRLVNTLDAMWGYRTQRFFYFGKTAARLDDLLNFVPARLTALSYALLGNTRKALSCWRQQAPLWDSPNAGPVMASGAGALDVQLGGAACYHGEWHQRPVLGTSNPAEANDIQRALRLVFKNVLLWLSVTGIITGIIYA</sequence>
<keyword evidence="4 9" id="KW-1003">Cell membrane</keyword>
<accession>A0A1E3GTR3</accession>
<dbReference type="PATRIC" id="fig|291169.3.peg.1596"/>
<dbReference type="GO" id="GO:0048472">
    <property type="term" value="F:threonine-phosphate decarboxylase activity"/>
    <property type="evidence" value="ECO:0007669"/>
    <property type="project" value="InterPro"/>
</dbReference>
<evidence type="ECO:0000256" key="7">
    <source>
        <dbReference type="ARBA" id="ARBA00022989"/>
    </source>
</evidence>
<gene>
    <name evidence="9" type="primary">cobD</name>
    <name evidence="10" type="ORF">A9E74_01588</name>
</gene>
<feature type="transmembrane region" description="Helical" evidence="9">
    <location>
        <begin position="281"/>
        <end position="301"/>
    </location>
</feature>
<feature type="transmembrane region" description="Helical" evidence="9">
    <location>
        <begin position="47"/>
        <end position="70"/>
    </location>
</feature>
<dbReference type="InterPro" id="IPR004485">
    <property type="entry name" value="Cobalamin_biosynth_CobD/CbiB"/>
</dbReference>
<comment type="caution">
    <text evidence="9">Lacks conserved residue(s) required for the propagation of feature annotation.</text>
</comment>
<proteinExistence type="inferred from homology"/>
<dbReference type="Proteomes" id="UP000094379">
    <property type="component" value="Unassembled WGS sequence"/>
</dbReference>
<keyword evidence="8 9" id="KW-0472">Membrane</keyword>
<dbReference type="GO" id="GO:0015420">
    <property type="term" value="F:ABC-type vitamin B12 transporter activity"/>
    <property type="evidence" value="ECO:0007669"/>
    <property type="project" value="UniProtKB-UniRule"/>
</dbReference>
<evidence type="ECO:0000256" key="9">
    <source>
        <dbReference type="HAMAP-Rule" id="MF_00024"/>
    </source>
</evidence>
<dbReference type="GO" id="GO:0005886">
    <property type="term" value="C:plasma membrane"/>
    <property type="evidence" value="ECO:0007669"/>
    <property type="project" value="UniProtKB-SubCell"/>
</dbReference>
<evidence type="ECO:0000256" key="5">
    <source>
        <dbReference type="ARBA" id="ARBA00022573"/>
    </source>
</evidence>
<evidence type="ECO:0000256" key="4">
    <source>
        <dbReference type="ARBA" id="ARBA00022475"/>
    </source>
</evidence>
<organism evidence="10 11">
    <name type="scientific">Methylophaga muralis</name>
    <dbReference type="NCBI Taxonomy" id="291169"/>
    <lineage>
        <taxon>Bacteria</taxon>
        <taxon>Pseudomonadati</taxon>
        <taxon>Pseudomonadota</taxon>
        <taxon>Gammaproteobacteria</taxon>
        <taxon>Thiotrichales</taxon>
        <taxon>Piscirickettsiaceae</taxon>
        <taxon>Methylophaga</taxon>
    </lineage>
</organism>
<keyword evidence="6 9" id="KW-0812">Transmembrane</keyword>
<dbReference type="NCBIfam" id="TIGR00380">
    <property type="entry name" value="cobal_cbiB"/>
    <property type="match status" value="1"/>
</dbReference>
<keyword evidence="11" id="KW-1185">Reference proteome</keyword>
<evidence type="ECO:0000256" key="2">
    <source>
        <dbReference type="ARBA" id="ARBA00004953"/>
    </source>
</evidence>
<comment type="subcellular location">
    <subcellularLocation>
        <location evidence="1 9">Cell membrane</location>
        <topology evidence="1 9">Multi-pass membrane protein</topology>
    </subcellularLocation>
</comment>
<protein>
    <recommendedName>
        <fullName evidence="9">Cobalamin biosynthesis protein CobD</fullName>
    </recommendedName>
</protein>
<name>A0A1E3GTR3_9GAMM</name>
<keyword evidence="5 9" id="KW-0169">Cobalamin biosynthesis</keyword>